<name>A0A977KBU7_9CREN</name>
<feature type="transmembrane region" description="Helical" evidence="1">
    <location>
        <begin position="12"/>
        <end position="35"/>
    </location>
</feature>
<keyword evidence="1" id="KW-1133">Transmembrane helix</keyword>
<protein>
    <submittedName>
        <fullName evidence="2">Uncharacterized protein</fullName>
    </submittedName>
</protein>
<reference evidence="2" key="1">
    <citation type="submission" date="2013-11" db="EMBL/GenBank/DDBJ databases">
        <title>Comparative genomics of Ignicoccus.</title>
        <authorList>
            <person name="Podar M."/>
        </authorList>
    </citation>
    <scope>NUCLEOTIDE SEQUENCE</scope>
    <source>
        <strain evidence="2">DSM 13166</strain>
    </source>
</reference>
<dbReference type="EMBL" id="CP006868">
    <property type="protein sequence ID" value="UXD22752.1"/>
    <property type="molecule type" value="Genomic_DNA"/>
</dbReference>
<dbReference type="Proteomes" id="UP001063698">
    <property type="component" value="Chromosome"/>
</dbReference>
<gene>
    <name evidence="2" type="ORF">IPA_07950</name>
</gene>
<evidence type="ECO:0000313" key="2">
    <source>
        <dbReference type="EMBL" id="UXD22752.1"/>
    </source>
</evidence>
<organism evidence="2 3">
    <name type="scientific">Ignicoccus pacificus DSM 13166</name>
    <dbReference type="NCBI Taxonomy" id="940294"/>
    <lineage>
        <taxon>Archaea</taxon>
        <taxon>Thermoproteota</taxon>
        <taxon>Thermoprotei</taxon>
        <taxon>Desulfurococcales</taxon>
        <taxon>Desulfurococcaceae</taxon>
        <taxon>Ignicoccus</taxon>
    </lineage>
</organism>
<dbReference type="AlphaFoldDB" id="A0A977KBU7"/>
<sequence>MDFWQWLQAHPLLFWLLVLTILAHVVLTAALVMGIT</sequence>
<proteinExistence type="predicted"/>
<keyword evidence="3" id="KW-1185">Reference proteome</keyword>
<keyword evidence="1" id="KW-0472">Membrane</keyword>
<evidence type="ECO:0000256" key="1">
    <source>
        <dbReference type="SAM" id="Phobius"/>
    </source>
</evidence>
<keyword evidence="1" id="KW-0812">Transmembrane</keyword>
<evidence type="ECO:0000313" key="3">
    <source>
        <dbReference type="Proteomes" id="UP001063698"/>
    </source>
</evidence>
<accession>A0A977KBU7</accession>
<dbReference type="KEGG" id="ipc:IPA_07950"/>